<feature type="transmembrane region" description="Helical" evidence="6">
    <location>
        <begin position="126"/>
        <end position="143"/>
    </location>
</feature>
<reference evidence="10 11" key="1">
    <citation type="submission" date="2016-10" db="EMBL/GenBank/DDBJ databases">
        <authorList>
            <person name="Varghese N."/>
            <person name="Submissions S."/>
        </authorList>
    </citation>
    <scope>NUCLEOTIDE SEQUENCE [LARGE SCALE GENOMIC DNA]</scope>
    <source>
        <strain evidence="9 10">NFIX06</strain>
        <strain evidence="8 11">NFIX08</strain>
    </source>
</reference>
<evidence type="ECO:0000259" key="7">
    <source>
        <dbReference type="Pfam" id="PF00892"/>
    </source>
</evidence>
<keyword evidence="2" id="KW-1003">Cell membrane</keyword>
<dbReference type="Proteomes" id="UP000198760">
    <property type="component" value="Unassembled WGS sequence"/>
</dbReference>
<feature type="transmembrane region" description="Helical" evidence="6">
    <location>
        <begin position="70"/>
        <end position="89"/>
    </location>
</feature>
<feature type="transmembrane region" description="Helical" evidence="6">
    <location>
        <begin position="251"/>
        <end position="273"/>
    </location>
</feature>
<evidence type="ECO:0000256" key="2">
    <source>
        <dbReference type="ARBA" id="ARBA00022475"/>
    </source>
</evidence>
<name>A0AAX2ERN6_9ENTR</name>
<protein>
    <submittedName>
        <fullName evidence="8">Permease of the drug/metabolite transporter (DMT) superfamily</fullName>
    </submittedName>
</protein>
<dbReference type="RefSeq" id="WP_007371847.1">
    <property type="nucleotide sequence ID" value="NZ_FOHP01000001.1"/>
</dbReference>
<dbReference type="EMBL" id="FPAV01000007">
    <property type="protein sequence ID" value="SFT94303.1"/>
    <property type="molecule type" value="Genomic_DNA"/>
</dbReference>
<keyword evidence="3 6" id="KW-0812">Transmembrane</keyword>
<dbReference type="Proteomes" id="UP000199173">
    <property type="component" value="Unassembled WGS sequence"/>
</dbReference>
<evidence type="ECO:0000313" key="11">
    <source>
        <dbReference type="Proteomes" id="UP000199173"/>
    </source>
</evidence>
<feature type="transmembrane region" description="Helical" evidence="6">
    <location>
        <begin position="155"/>
        <end position="174"/>
    </location>
</feature>
<feature type="transmembrane region" description="Helical" evidence="6">
    <location>
        <begin position="218"/>
        <end position="239"/>
    </location>
</feature>
<evidence type="ECO:0000313" key="9">
    <source>
        <dbReference type="EMBL" id="SFT94303.1"/>
    </source>
</evidence>
<comment type="subcellular location">
    <subcellularLocation>
        <location evidence="1">Cell membrane</location>
        <topology evidence="1">Multi-pass membrane protein</topology>
    </subcellularLocation>
</comment>
<feature type="domain" description="EamA" evidence="7">
    <location>
        <begin position="157"/>
        <end position="291"/>
    </location>
</feature>
<keyword evidence="5 6" id="KW-0472">Membrane</keyword>
<dbReference type="EMBL" id="FOYJ01000004">
    <property type="protein sequence ID" value="SFR11399.1"/>
    <property type="molecule type" value="Genomic_DNA"/>
</dbReference>
<dbReference type="InterPro" id="IPR000620">
    <property type="entry name" value="EamA_dom"/>
</dbReference>
<proteinExistence type="predicted"/>
<dbReference type="PANTHER" id="PTHR32322">
    <property type="entry name" value="INNER MEMBRANE TRANSPORTER"/>
    <property type="match status" value="1"/>
</dbReference>
<dbReference type="SUPFAM" id="SSF103481">
    <property type="entry name" value="Multidrug resistance efflux transporter EmrE"/>
    <property type="match status" value="2"/>
</dbReference>
<evidence type="ECO:0000256" key="1">
    <source>
        <dbReference type="ARBA" id="ARBA00004651"/>
    </source>
</evidence>
<keyword evidence="10" id="KW-1185">Reference proteome</keyword>
<evidence type="ECO:0000313" key="10">
    <source>
        <dbReference type="Proteomes" id="UP000198760"/>
    </source>
</evidence>
<evidence type="ECO:0000256" key="4">
    <source>
        <dbReference type="ARBA" id="ARBA00022989"/>
    </source>
</evidence>
<evidence type="ECO:0000256" key="3">
    <source>
        <dbReference type="ARBA" id="ARBA00022692"/>
    </source>
</evidence>
<keyword evidence="4 6" id="KW-1133">Transmembrane helix</keyword>
<organism evidence="8 11">
    <name type="scientific">Kosakonia radicincitans</name>
    <dbReference type="NCBI Taxonomy" id="283686"/>
    <lineage>
        <taxon>Bacteria</taxon>
        <taxon>Pseudomonadati</taxon>
        <taxon>Pseudomonadota</taxon>
        <taxon>Gammaproteobacteria</taxon>
        <taxon>Enterobacterales</taxon>
        <taxon>Enterobacteriaceae</taxon>
        <taxon>Kosakonia</taxon>
    </lineage>
</organism>
<feature type="transmembrane region" description="Helical" evidence="6">
    <location>
        <begin position="186"/>
        <end position="206"/>
    </location>
</feature>
<feature type="transmembrane region" description="Helical" evidence="6">
    <location>
        <begin position="41"/>
        <end position="58"/>
    </location>
</feature>
<feature type="transmembrane region" description="Helical" evidence="6">
    <location>
        <begin position="12"/>
        <end position="35"/>
    </location>
</feature>
<evidence type="ECO:0000313" key="8">
    <source>
        <dbReference type="EMBL" id="SFR11399.1"/>
    </source>
</evidence>
<gene>
    <name evidence="9" type="ORF">SAMN03159428_02900</name>
    <name evidence="8" type="ORF">SAMN03159514_02171</name>
</gene>
<feature type="domain" description="EamA" evidence="7">
    <location>
        <begin position="13"/>
        <end position="142"/>
    </location>
</feature>
<sequence>MNAKHMKYSDWSLLFLLSLLWGGSFFFNGILVRYIPPLPLVAARVTLAAAVLWSVLLISRTPVQHSAKLWGSFMVMGLLNNVLPFLLIAWGQSHIASGTAAILNATTPLFTILLAHRFTSDDRLSWSRCVGLLTGFGGVAYMLGHENLAGEDHSLAAELAVLAAALSYAIASLWGRRFMRAGLSPLVPAAGQLTASALLTLPVAFLNGNINTLLHADAICWMALAGLAIFSTAVAYLIFFRLLASAGATNLMLVTFLIPVTAVLAGFALLGESLTADKLIGMSILAAGLMILDGRLLSAVQHRAAGKPAP</sequence>
<evidence type="ECO:0000256" key="6">
    <source>
        <dbReference type="SAM" id="Phobius"/>
    </source>
</evidence>
<dbReference type="AlphaFoldDB" id="A0AAX2ERN6"/>
<feature type="transmembrane region" description="Helical" evidence="6">
    <location>
        <begin position="279"/>
        <end position="297"/>
    </location>
</feature>
<dbReference type="GO" id="GO:0005886">
    <property type="term" value="C:plasma membrane"/>
    <property type="evidence" value="ECO:0007669"/>
    <property type="project" value="UniProtKB-SubCell"/>
</dbReference>
<accession>A0AAX2ERN6</accession>
<dbReference type="InterPro" id="IPR050638">
    <property type="entry name" value="AA-Vitamin_Transporters"/>
</dbReference>
<dbReference type="Pfam" id="PF00892">
    <property type="entry name" value="EamA"/>
    <property type="match status" value="2"/>
</dbReference>
<comment type="caution">
    <text evidence="8">The sequence shown here is derived from an EMBL/GenBank/DDBJ whole genome shotgun (WGS) entry which is preliminary data.</text>
</comment>
<dbReference type="InterPro" id="IPR037185">
    <property type="entry name" value="EmrE-like"/>
</dbReference>
<feature type="transmembrane region" description="Helical" evidence="6">
    <location>
        <begin position="95"/>
        <end position="114"/>
    </location>
</feature>
<dbReference type="PANTHER" id="PTHR32322:SF9">
    <property type="entry name" value="AMINO-ACID METABOLITE EFFLUX PUMP-RELATED"/>
    <property type="match status" value="1"/>
</dbReference>
<evidence type="ECO:0000256" key="5">
    <source>
        <dbReference type="ARBA" id="ARBA00023136"/>
    </source>
</evidence>